<dbReference type="Gene3D" id="3.40.50.12700">
    <property type="match status" value="1"/>
</dbReference>
<sequence length="753" mass="85571">MEVSTLKKMIDDLCLCEEVKVEKTGLIIDGNALYYSLYYTSDPKLDQRCGGDYPGFKHEVCQFFKTLQECEVNPYVILDGGSGPEKHERNVSSLKYKLKKAKTIAETEPDGTLPEAYNVLPPLVKDVFIEILREKGIEFKQCLGEADPEVVSEANQKQCAVLSIDKDFYIFDVHKGFLYLDNFEWKKEEDGKIPAKIYKRSKFCQHFKLDPALMPVFASIAGNDYSRLEDNGAFAKESSSPGEYGIKRLDGMLSFLSKVNLDGLDDSQKRERALSKALNHVGKEENQTFKLAIKKYVKPEKTSSKLPPWVCEKVEHGELTSFTTSVVDQKTILLTPLVEDFSQHSSYTAAYRIRQYFYGLLTGGEMCTEYGRDGEEIKDYRVPSILPSSDEQKQLKLQRLHKTPEGLRRRVFEQALQVQTSDLENIPDQLKLPVCVTVFWFKRLQHHPKPETVNCLHALLLWFVCEPDGPEDEFERKMKALKDEGVSNWQPCVAHAFSQWQCCMRQSLHLNQLLCSPLPEPQCARLYCGPLLHRLADKDTIKQLEKTLRGEKKELYKYLKTILKPKSTGEGSSSEEECQQLQKTEEEENSDEDLVTSLDNLDIVETTLVIGDSALRNVQLETPGTMIICIPGATAPVIEANLRLLARFRKIVIHVGSNDIQLQQFEDSKNSIASVCNFARTMSDTVAFSGPFPNETMLSLNRWLSEWCSENSVVFIDNWQTFSENPGLIEEDGIHPTLDGAALLSRHLDEFLS</sequence>
<dbReference type="GeneID" id="109200246"/>
<dbReference type="SUPFAM" id="SSF88723">
    <property type="entry name" value="PIN domain-like"/>
    <property type="match status" value="1"/>
</dbReference>
<accession>I3IU67</accession>
<dbReference type="InterPro" id="IPR026832">
    <property type="entry name" value="Asteroid"/>
</dbReference>
<reference evidence="4" key="1">
    <citation type="submission" date="2012-01" db="EMBL/GenBank/DDBJ databases">
        <title>The Genome Sequence of Oreochromis niloticus (Nile Tilapia).</title>
        <authorList>
            <consortium name="Broad Institute Genome Assembly Team"/>
            <consortium name="Broad Institute Sequencing Platform"/>
            <person name="Di Palma F."/>
            <person name="Johnson J."/>
            <person name="Lander E.S."/>
            <person name="Lindblad-Toh K."/>
        </authorList>
    </citation>
    <scope>NUCLEOTIDE SEQUENCE [LARGE SCALE GENOMIC DNA]</scope>
</reference>
<dbReference type="OrthoDB" id="25987at2759"/>
<evidence type="ECO:0000313" key="3">
    <source>
        <dbReference type="Ensembl" id="ENSONIP00000000157.2"/>
    </source>
</evidence>
<organism evidence="3 4">
    <name type="scientific">Oreochromis niloticus</name>
    <name type="common">Nile tilapia</name>
    <name type="synonym">Tilapia nilotica</name>
    <dbReference type="NCBI Taxonomy" id="8128"/>
    <lineage>
        <taxon>Eukaryota</taxon>
        <taxon>Metazoa</taxon>
        <taxon>Chordata</taxon>
        <taxon>Craniata</taxon>
        <taxon>Vertebrata</taxon>
        <taxon>Euteleostomi</taxon>
        <taxon>Actinopterygii</taxon>
        <taxon>Neopterygii</taxon>
        <taxon>Teleostei</taxon>
        <taxon>Neoteleostei</taxon>
        <taxon>Acanthomorphata</taxon>
        <taxon>Ovalentaria</taxon>
        <taxon>Cichlomorphae</taxon>
        <taxon>Cichliformes</taxon>
        <taxon>Cichlidae</taxon>
        <taxon>African cichlids</taxon>
        <taxon>Pseudocrenilabrinae</taxon>
        <taxon>Oreochromini</taxon>
        <taxon>Oreochromis</taxon>
    </lineage>
</organism>
<dbReference type="AlphaFoldDB" id="I3IU67"/>
<dbReference type="InterPro" id="IPR029060">
    <property type="entry name" value="PIN-like_dom_sf"/>
</dbReference>
<dbReference type="KEGG" id="onl:109200246"/>
<evidence type="ECO:0000313" key="4">
    <source>
        <dbReference type="Proteomes" id="UP000005207"/>
    </source>
</evidence>
<reference evidence="3" key="3">
    <citation type="submission" date="2025-09" db="UniProtKB">
        <authorList>
            <consortium name="Ensembl"/>
        </authorList>
    </citation>
    <scope>IDENTIFICATION</scope>
</reference>
<name>I3IU67_ORENI</name>
<protein>
    <submittedName>
        <fullName evidence="3">Protein asteroid homolog 1-like</fullName>
    </submittedName>
</protein>
<feature type="compositionally biased region" description="Acidic residues" evidence="2">
    <location>
        <begin position="585"/>
        <end position="594"/>
    </location>
</feature>
<keyword evidence="4" id="KW-1185">Reference proteome</keyword>
<dbReference type="GeneTree" id="ENSGT00390000010145"/>
<dbReference type="PANTHER" id="PTHR15665">
    <property type="entry name" value="ASTEROID PROTEIN"/>
    <property type="match status" value="1"/>
</dbReference>
<dbReference type="RefSeq" id="XP_019211282.1">
    <property type="nucleotide sequence ID" value="XM_019355737.1"/>
</dbReference>
<dbReference type="Gene3D" id="3.40.50.1010">
    <property type="entry name" value="5'-nuclease"/>
    <property type="match status" value="1"/>
</dbReference>
<evidence type="ECO:0000256" key="1">
    <source>
        <dbReference type="ARBA" id="ARBA00007398"/>
    </source>
</evidence>
<feature type="region of interest" description="Disordered" evidence="2">
    <location>
        <begin position="566"/>
        <end position="594"/>
    </location>
</feature>
<dbReference type="Proteomes" id="UP000005207">
    <property type="component" value="Linkage group LG14"/>
</dbReference>
<dbReference type="Gene3D" id="3.40.50.12690">
    <property type="match status" value="1"/>
</dbReference>
<dbReference type="Ensembl" id="ENSONIT00000000156.2">
    <property type="protein sequence ID" value="ENSONIP00000000157.2"/>
    <property type="gene ID" value="ENSONIG00000000126.2"/>
</dbReference>
<reference evidence="3" key="2">
    <citation type="submission" date="2025-08" db="UniProtKB">
        <authorList>
            <consortium name="Ensembl"/>
        </authorList>
    </citation>
    <scope>IDENTIFICATION</scope>
</reference>
<dbReference type="SUPFAM" id="SSF52266">
    <property type="entry name" value="SGNH hydrolase"/>
    <property type="match status" value="1"/>
</dbReference>
<comment type="similarity">
    <text evidence="1">Belongs to the asteroid family.</text>
</comment>
<dbReference type="InParanoid" id="I3IU67"/>
<gene>
    <name evidence="3" type="primary">LOC109200246</name>
</gene>
<dbReference type="OMA" id="MANEMDI"/>
<proteinExistence type="inferred from homology"/>
<evidence type="ECO:0000256" key="2">
    <source>
        <dbReference type="SAM" id="MobiDB-lite"/>
    </source>
</evidence>
<dbReference type="PANTHER" id="PTHR15665:SF1">
    <property type="entry name" value="PROTEIN ASTEROID HOMOLOG 1"/>
    <property type="match status" value="1"/>
</dbReference>